<protein>
    <submittedName>
        <fullName evidence="1">Uncharacterized protein</fullName>
    </submittedName>
</protein>
<dbReference type="AlphaFoldDB" id="A0A9N8RA52"/>
<organism evidence="1 2">
    <name type="scientific">Gibberella zeae</name>
    <name type="common">Wheat head blight fungus</name>
    <name type="synonym">Fusarium graminearum</name>
    <dbReference type="NCBI Taxonomy" id="5518"/>
    <lineage>
        <taxon>Eukaryota</taxon>
        <taxon>Fungi</taxon>
        <taxon>Dikarya</taxon>
        <taxon>Ascomycota</taxon>
        <taxon>Pezizomycotina</taxon>
        <taxon>Sordariomycetes</taxon>
        <taxon>Hypocreomycetidae</taxon>
        <taxon>Hypocreales</taxon>
        <taxon>Nectriaceae</taxon>
        <taxon>Fusarium</taxon>
    </lineage>
</organism>
<dbReference type="EMBL" id="CAJPIJ010000071">
    <property type="protein sequence ID" value="CAG1966161.1"/>
    <property type="molecule type" value="Genomic_DNA"/>
</dbReference>
<name>A0A9N8RA52_GIBZA</name>
<accession>A0A9N8RA52</accession>
<dbReference type="Proteomes" id="UP000746612">
    <property type="component" value="Unassembled WGS sequence"/>
</dbReference>
<proteinExistence type="predicted"/>
<comment type="caution">
    <text evidence="1">The sequence shown here is derived from an EMBL/GenBank/DDBJ whole genome shotgun (WGS) entry which is preliminary data.</text>
</comment>
<reference evidence="1" key="1">
    <citation type="submission" date="2021-03" db="EMBL/GenBank/DDBJ databases">
        <authorList>
            <person name="Alouane T."/>
            <person name="Langin T."/>
            <person name="Bonhomme L."/>
        </authorList>
    </citation>
    <scope>NUCLEOTIDE SEQUENCE</scope>
    <source>
        <strain evidence="1">MDC_Fg202</strain>
    </source>
</reference>
<sequence>TLFKSRENAALIRSWGVRITKSTTSSYSNCQDLGTGDPVVTQVSQMRDSKLPSVLPRFEGLMPMLL</sequence>
<evidence type="ECO:0000313" key="2">
    <source>
        <dbReference type="Proteomes" id="UP000746612"/>
    </source>
</evidence>
<evidence type="ECO:0000313" key="1">
    <source>
        <dbReference type="EMBL" id="CAG1966161.1"/>
    </source>
</evidence>
<feature type="non-terminal residue" evidence="1">
    <location>
        <position position="66"/>
    </location>
</feature>
<gene>
    <name evidence="1" type="ORF">MDCFG202_LOCUS33936</name>
</gene>